<dbReference type="AlphaFoldDB" id="A0A1B0ZGC0"/>
<reference evidence="1 2" key="1">
    <citation type="submission" date="2015-06" db="EMBL/GenBank/DDBJ databases">
        <title>Investigation of pathophysiology for high-risk pregnancy and development of treatment modality based on it.</title>
        <authorList>
            <person name="Kim B.-C."/>
            <person name="Lim S."/>
        </authorList>
    </citation>
    <scope>NUCLEOTIDE SEQUENCE [LARGE SCALE GENOMIC DNA]</scope>
    <source>
        <strain evidence="1 2">AD1-86</strain>
    </source>
</reference>
<dbReference type="KEGG" id="dva:DAD186_04430"/>
<dbReference type="STRING" id="1630135.DAD186_04430"/>
<gene>
    <name evidence="1" type="ORF">DAD186_04430</name>
</gene>
<sequence length="64" mass="7392">MNTTAEQESLTYFARFMRLYPIIAPITREVAAELEAEGLDPTSPELERRVKERLNLQELKALID</sequence>
<evidence type="ECO:0000313" key="1">
    <source>
        <dbReference type="EMBL" id="ANP26998.1"/>
    </source>
</evidence>
<dbReference type="EMBL" id="CP012117">
    <property type="protein sequence ID" value="ANP26998.1"/>
    <property type="molecule type" value="Genomic_DNA"/>
</dbReference>
<name>A0A1B0ZGC0_9MICO</name>
<accession>A0A1B0ZGC0</accession>
<proteinExistence type="predicted"/>
<evidence type="ECO:0000313" key="2">
    <source>
        <dbReference type="Proteomes" id="UP000092596"/>
    </source>
</evidence>
<dbReference type="Proteomes" id="UP000092596">
    <property type="component" value="Chromosome"/>
</dbReference>
<organism evidence="1 2">
    <name type="scientific">Dermabacter vaginalis</name>
    <dbReference type="NCBI Taxonomy" id="1630135"/>
    <lineage>
        <taxon>Bacteria</taxon>
        <taxon>Bacillati</taxon>
        <taxon>Actinomycetota</taxon>
        <taxon>Actinomycetes</taxon>
        <taxon>Micrococcales</taxon>
        <taxon>Dermabacteraceae</taxon>
        <taxon>Dermabacter</taxon>
    </lineage>
</organism>
<dbReference type="RefSeq" id="WP_065247322.1">
    <property type="nucleotide sequence ID" value="NZ_CP012117.1"/>
</dbReference>
<protein>
    <submittedName>
        <fullName evidence="1">Uncharacterized protein</fullName>
    </submittedName>
</protein>